<dbReference type="InterPro" id="IPR036457">
    <property type="entry name" value="PPM-type-like_dom_sf"/>
</dbReference>
<feature type="domain" description="PPM-type phosphatase" evidence="2">
    <location>
        <begin position="8"/>
        <end position="249"/>
    </location>
</feature>
<gene>
    <name evidence="3" type="ORF">FTUN_8673</name>
</gene>
<keyword evidence="4" id="KW-1185">Reference proteome</keyword>
<reference evidence="4" key="1">
    <citation type="submission" date="2020-05" db="EMBL/GenBank/DDBJ databases">
        <title>Frigoriglobus tundricola gen. nov., sp. nov., a psychrotolerant cellulolytic planctomycete of the family Gemmataceae with two divergent copies of 16S rRNA gene.</title>
        <authorList>
            <person name="Kulichevskaya I.S."/>
            <person name="Ivanova A.A."/>
            <person name="Naumoff D.G."/>
            <person name="Beletsky A.V."/>
            <person name="Rijpstra W.I.C."/>
            <person name="Sinninghe Damste J.S."/>
            <person name="Mardanov A.V."/>
            <person name="Ravin N.V."/>
            <person name="Dedysh S.N."/>
        </authorList>
    </citation>
    <scope>NUCLEOTIDE SEQUENCE [LARGE SCALE GENOMIC DNA]</scope>
    <source>
        <strain evidence="4">PL17</strain>
    </source>
</reference>
<dbReference type="SMART" id="SM00331">
    <property type="entry name" value="PP2C_SIG"/>
    <property type="match status" value="1"/>
</dbReference>
<protein>
    <submittedName>
        <fullName evidence="3">Protein serine/threonine phosphatase PrpC, regulation of stationary phase</fullName>
    </submittedName>
</protein>
<proteinExistence type="predicted"/>
<keyword evidence="1" id="KW-1133">Transmembrane helix</keyword>
<dbReference type="InterPro" id="IPR015655">
    <property type="entry name" value="PP2C"/>
</dbReference>
<feature type="transmembrane region" description="Helical" evidence="1">
    <location>
        <begin position="304"/>
        <end position="327"/>
    </location>
</feature>
<dbReference type="RefSeq" id="WP_171475663.1">
    <property type="nucleotide sequence ID" value="NZ_CP053452.2"/>
</dbReference>
<dbReference type="Pfam" id="PF13672">
    <property type="entry name" value="PP2C_2"/>
    <property type="match status" value="1"/>
</dbReference>
<dbReference type="SUPFAM" id="SSF81606">
    <property type="entry name" value="PP2C-like"/>
    <property type="match status" value="1"/>
</dbReference>
<dbReference type="SMART" id="SM00332">
    <property type="entry name" value="PP2Cc"/>
    <property type="match status" value="1"/>
</dbReference>
<dbReference type="Gene3D" id="3.60.40.10">
    <property type="entry name" value="PPM-type phosphatase domain"/>
    <property type="match status" value="1"/>
</dbReference>
<organism evidence="3 4">
    <name type="scientific">Frigoriglobus tundricola</name>
    <dbReference type="NCBI Taxonomy" id="2774151"/>
    <lineage>
        <taxon>Bacteria</taxon>
        <taxon>Pseudomonadati</taxon>
        <taxon>Planctomycetota</taxon>
        <taxon>Planctomycetia</taxon>
        <taxon>Gemmatales</taxon>
        <taxon>Gemmataceae</taxon>
        <taxon>Frigoriglobus</taxon>
    </lineage>
</organism>
<name>A0A6M5Z5Q2_9BACT</name>
<dbReference type="KEGG" id="ftj:FTUN_8673"/>
<dbReference type="Proteomes" id="UP000503447">
    <property type="component" value="Chromosome"/>
</dbReference>
<dbReference type="GO" id="GO:0004722">
    <property type="term" value="F:protein serine/threonine phosphatase activity"/>
    <property type="evidence" value="ECO:0007669"/>
    <property type="project" value="InterPro"/>
</dbReference>
<dbReference type="PROSITE" id="PS51746">
    <property type="entry name" value="PPM_2"/>
    <property type="match status" value="1"/>
</dbReference>
<accession>A0A6M5Z5Q2</accession>
<evidence type="ECO:0000259" key="2">
    <source>
        <dbReference type="PROSITE" id="PS51746"/>
    </source>
</evidence>
<keyword evidence="1" id="KW-0472">Membrane</keyword>
<evidence type="ECO:0000256" key="1">
    <source>
        <dbReference type="SAM" id="Phobius"/>
    </source>
</evidence>
<dbReference type="EMBL" id="CP053452">
    <property type="protein sequence ID" value="QJX01035.1"/>
    <property type="molecule type" value="Genomic_DNA"/>
</dbReference>
<dbReference type="InterPro" id="IPR001932">
    <property type="entry name" value="PPM-type_phosphatase-like_dom"/>
</dbReference>
<feature type="transmembrane region" description="Helical" evidence="1">
    <location>
        <begin position="278"/>
        <end position="298"/>
    </location>
</feature>
<keyword evidence="1" id="KW-0812">Transmembrane</keyword>
<evidence type="ECO:0000313" key="4">
    <source>
        <dbReference type="Proteomes" id="UP000503447"/>
    </source>
</evidence>
<evidence type="ECO:0000313" key="3">
    <source>
        <dbReference type="EMBL" id="QJX01035.1"/>
    </source>
</evidence>
<sequence>MSAFEPVRFAALTDVGVKRSHNQDACAAQPAVDAAGFAAHGHVFVVADGMGGHAVGEKASAKAVRDIPFLYAKHARDGIIPALRRAFQETNAGIYAIGQQNPEFRGLGTTSTALVLRPEGAWVGHVGDSRAYRIRRGQIEQLTFDHSWVWEIAKRQGVDPDELGDFKKNVIIRSLGPDPTVDVDIEGPHPVEPGDAFLLCSDGLTGVVTPQEVGAAVSTMPPDEAARFLVHLANLRGGPDNITVLIVQTPGGNVPGASGGPKRPSPPARVLAWWNARVPWPFSLLGIGCTLALLSLSLQQSGIALLPGLLFGAAAVFILVGLIGLLVQPQKEPQPGGVELAPDGAPRELKVYKRHDCTVTPALIERFVEAERSLLEGMRAQGTPADFDAHARLAASADEAARRPDPIAAFRLRCASLLFLAEAYHKARHKQESFRPNFTPPASGPG</sequence>
<dbReference type="CDD" id="cd00143">
    <property type="entry name" value="PP2Cc"/>
    <property type="match status" value="1"/>
</dbReference>
<dbReference type="AlphaFoldDB" id="A0A6M5Z5Q2"/>
<dbReference type="PANTHER" id="PTHR47992">
    <property type="entry name" value="PROTEIN PHOSPHATASE"/>
    <property type="match status" value="1"/>
</dbReference>